<dbReference type="InterPro" id="IPR042109">
    <property type="entry name" value="Adenylosuccinate_synth_dom1"/>
</dbReference>
<comment type="similarity">
    <text evidence="8 9">Belongs to the adenylosuccinate synthetase family.</text>
</comment>
<keyword evidence="6 8" id="KW-0460">Magnesium</keyword>
<dbReference type="FunFam" id="1.10.300.10:FF:000001">
    <property type="entry name" value="Adenylosuccinate synthetase"/>
    <property type="match status" value="1"/>
</dbReference>
<dbReference type="OrthoDB" id="9807553at2"/>
<evidence type="ECO:0000313" key="11">
    <source>
        <dbReference type="Proteomes" id="UP000320496"/>
    </source>
</evidence>
<evidence type="ECO:0000256" key="2">
    <source>
        <dbReference type="ARBA" id="ARBA00022598"/>
    </source>
</evidence>
<dbReference type="GO" id="GO:0044208">
    <property type="term" value="P:'de novo' AMP biosynthetic process"/>
    <property type="evidence" value="ECO:0007669"/>
    <property type="project" value="UniProtKB-UniRule"/>
</dbReference>
<feature type="binding site" description="in other chain" evidence="8">
    <location>
        <position position="225"/>
    </location>
    <ligand>
        <name>IMP</name>
        <dbReference type="ChEBI" id="CHEBI:58053"/>
        <note>ligand shared between dimeric partners</note>
    </ligand>
</feature>
<comment type="cofactor">
    <cofactor evidence="8">
        <name>Mg(2+)</name>
        <dbReference type="ChEBI" id="CHEBI:18420"/>
    </cofactor>
    <text evidence="8">Binds 1 Mg(2+) ion per subunit.</text>
</comment>
<dbReference type="Gene3D" id="3.40.440.10">
    <property type="entry name" value="Adenylosuccinate Synthetase, subunit A, domain 1"/>
    <property type="match status" value="1"/>
</dbReference>
<keyword evidence="11" id="KW-1185">Reference proteome</keyword>
<dbReference type="InterPro" id="IPR001114">
    <property type="entry name" value="Adenylosuccinate_synthetase"/>
</dbReference>
<feature type="binding site" description="in other chain" evidence="8">
    <location>
        <position position="304"/>
    </location>
    <ligand>
        <name>IMP</name>
        <dbReference type="ChEBI" id="CHEBI:58053"/>
        <note>ligand shared between dimeric partners</note>
    </ligand>
</feature>
<feature type="active site" description="Proton donor" evidence="8">
    <location>
        <position position="41"/>
    </location>
</feature>
<keyword evidence="5 8" id="KW-0658">Purine biosynthesis</keyword>
<evidence type="ECO:0000256" key="8">
    <source>
        <dbReference type="HAMAP-Rule" id="MF_00011"/>
    </source>
</evidence>
<comment type="pathway">
    <text evidence="8 9">Purine metabolism; AMP biosynthesis via de novo pathway; AMP from IMP: step 1/2.</text>
</comment>
<dbReference type="GO" id="GO:0005737">
    <property type="term" value="C:cytoplasm"/>
    <property type="evidence" value="ECO:0007669"/>
    <property type="project" value="UniProtKB-SubCell"/>
</dbReference>
<feature type="binding site" description="in other chain" evidence="8">
    <location>
        <begin position="13"/>
        <end position="16"/>
    </location>
    <ligand>
        <name>IMP</name>
        <dbReference type="ChEBI" id="CHEBI:58053"/>
        <note>ligand shared between dimeric partners</note>
    </ligand>
</feature>
<feature type="binding site" evidence="8">
    <location>
        <position position="142"/>
    </location>
    <ligand>
        <name>IMP</name>
        <dbReference type="ChEBI" id="CHEBI:58053"/>
        <note>ligand shared between dimeric partners</note>
    </ligand>
</feature>
<dbReference type="Gene3D" id="1.10.300.10">
    <property type="entry name" value="Adenylosuccinate Synthetase, subunit A, domain 2"/>
    <property type="match status" value="1"/>
</dbReference>
<dbReference type="SUPFAM" id="SSF52540">
    <property type="entry name" value="P-loop containing nucleoside triphosphate hydrolases"/>
    <property type="match status" value="1"/>
</dbReference>
<feature type="binding site" description="in other chain" evidence="8">
    <location>
        <position position="240"/>
    </location>
    <ligand>
        <name>IMP</name>
        <dbReference type="ChEBI" id="CHEBI:58053"/>
        <note>ligand shared between dimeric partners</note>
    </ligand>
</feature>
<comment type="function">
    <text evidence="8">Plays an important role in the de novo pathway of purine nucleotide biosynthesis. Catalyzes the first committed step in the biosynthesis of AMP from IMP.</text>
</comment>
<dbReference type="NCBIfam" id="TIGR00184">
    <property type="entry name" value="purA"/>
    <property type="match status" value="1"/>
</dbReference>
<dbReference type="SMART" id="SM00788">
    <property type="entry name" value="Adenylsucc_synt"/>
    <property type="match status" value="1"/>
</dbReference>
<keyword evidence="4 8" id="KW-0547">Nucleotide-binding</keyword>
<dbReference type="InterPro" id="IPR042110">
    <property type="entry name" value="Adenylosuccinate_synth_dom2"/>
</dbReference>
<dbReference type="FunFam" id="3.90.170.10:FF:000001">
    <property type="entry name" value="Adenylosuccinate synthetase"/>
    <property type="match status" value="1"/>
</dbReference>
<evidence type="ECO:0000256" key="7">
    <source>
        <dbReference type="ARBA" id="ARBA00023134"/>
    </source>
</evidence>
<keyword evidence="3 8" id="KW-0479">Metal-binding</keyword>
<dbReference type="Pfam" id="PF00709">
    <property type="entry name" value="Adenylsucc_synt"/>
    <property type="match status" value="1"/>
</dbReference>
<accession>A0A517Z283</accession>
<keyword evidence="2 8" id="KW-0436">Ligase</keyword>
<keyword evidence="7 8" id="KW-0342">GTP-binding</keyword>
<dbReference type="GO" id="GO:0004019">
    <property type="term" value="F:adenylosuccinate synthase activity"/>
    <property type="evidence" value="ECO:0007669"/>
    <property type="project" value="UniProtKB-UniRule"/>
</dbReference>
<dbReference type="PANTHER" id="PTHR11846">
    <property type="entry name" value="ADENYLOSUCCINATE SYNTHETASE"/>
    <property type="match status" value="1"/>
</dbReference>
<feature type="active site" description="Proton acceptor" evidence="8">
    <location>
        <position position="13"/>
    </location>
</feature>
<dbReference type="UniPathway" id="UPA00075">
    <property type="reaction ID" value="UER00335"/>
</dbReference>
<dbReference type="InterPro" id="IPR027417">
    <property type="entry name" value="P-loop_NTPase"/>
</dbReference>
<feature type="binding site" evidence="8">
    <location>
        <begin position="40"/>
        <end position="42"/>
    </location>
    <ligand>
        <name>GTP</name>
        <dbReference type="ChEBI" id="CHEBI:37565"/>
    </ligand>
</feature>
<feature type="binding site" evidence="8">
    <location>
        <position position="40"/>
    </location>
    <ligand>
        <name>Mg(2+)</name>
        <dbReference type="ChEBI" id="CHEBI:18420"/>
    </ligand>
</feature>
<dbReference type="GO" id="GO:0000287">
    <property type="term" value="F:magnesium ion binding"/>
    <property type="evidence" value="ECO:0007669"/>
    <property type="project" value="UniProtKB-UniRule"/>
</dbReference>
<dbReference type="InterPro" id="IPR042111">
    <property type="entry name" value="Adenylosuccinate_synth_dom3"/>
</dbReference>
<evidence type="ECO:0000256" key="3">
    <source>
        <dbReference type="ARBA" id="ARBA00022723"/>
    </source>
</evidence>
<sequence>MAVTAVVGLQWGDEAKGKIVDLLTDQHEIVVRYLGGNNAGHTVVCNGQTYKLSLLPSGILRENVVSVIATGVVINPQALLQELDSLSRQGVEPGKLLISDRAHVIFPYHLAEEAALERHRGAKAIGTTMRGIGTCYRDKAGRTHAIRMGDMMRPALFRERLEDVVAQKNVILKALDPDHVPLEAGAIYEEYTQYIERLGPMVTDTTAFLHRELKRNASMLFEAAQGSLLDIDHGTFPYVTSSNSSGCGIHPGSGVPERVIEKMIGVVKAYTTRVGGGACPTELEDETGQHIRDEGNEYGTVTGRPRRCGWFDAVATGYGARISGVDCLAVMLLDVLSKLDEVKICEAYEIDGERTTDFPSHIDELAKAKPVYRTLPGWKKDITGARKLSDLPSEARAYIDCVGELVGAPVEIVSVGPDREQTVRG</sequence>
<keyword evidence="8" id="KW-0963">Cytoplasm</keyword>
<comment type="subcellular location">
    <subcellularLocation>
        <location evidence="8">Cytoplasm</location>
    </subcellularLocation>
</comment>
<dbReference type="PANTHER" id="PTHR11846:SF0">
    <property type="entry name" value="ADENYLOSUCCINATE SYNTHETASE"/>
    <property type="match status" value="1"/>
</dbReference>
<evidence type="ECO:0000313" key="10">
    <source>
        <dbReference type="EMBL" id="QDU36586.1"/>
    </source>
</evidence>
<protein>
    <recommendedName>
        <fullName evidence="8 9">Adenylosuccinate synthetase</fullName>
        <shortName evidence="8">AMPSase</shortName>
        <shortName evidence="8">AdSS</shortName>
        <ecNumber evidence="8 9">6.3.4.4</ecNumber>
    </recommendedName>
    <alternativeName>
        <fullName evidence="8">IMP--aspartate ligase</fullName>
    </alternativeName>
</protein>
<dbReference type="GO" id="GO:0046040">
    <property type="term" value="P:IMP metabolic process"/>
    <property type="evidence" value="ECO:0007669"/>
    <property type="project" value="TreeGrafter"/>
</dbReference>
<dbReference type="EC" id="6.3.4.4" evidence="8 9"/>
<feature type="binding site" description="in other chain" evidence="8">
    <location>
        <position position="128"/>
    </location>
    <ligand>
        <name>IMP</name>
        <dbReference type="ChEBI" id="CHEBI:58053"/>
        <note>ligand shared between dimeric partners</note>
    </ligand>
</feature>
<evidence type="ECO:0000256" key="1">
    <source>
        <dbReference type="ARBA" id="ARBA00011738"/>
    </source>
</evidence>
<dbReference type="EMBL" id="CP036275">
    <property type="protein sequence ID" value="QDU36586.1"/>
    <property type="molecule type" value="Genomic_DNA"/>
</dbReference>
<evidence type="ECO:0000256" key="9">
    <source>
        <dbReference type="RuleBase" id="RU000520"/>
    </source>
</evidence>
<dbReference type="CDD" id="cd03108">
    <property type="entry name" value="AdSS"/>
    <property type="match status" value="1"/>
</dbReference>
<evidence type="ECO:0000256" key="5">
    <source>
        <dbReference type="ARBA" id="ARBA00022755"/>
    </source>
</evidence>
<dbReference type="PROSITE" id="PS01266">
    <property type="entry name" value="ADENYLOSUCCIN_SYN_1"/>
    <property type="match status" value="1"/>
</dbReference>
<name>A0A517Z283_9PLAN</name>
<dbReference type="RefSeq" id="WP_145367231.1">
    <property type="nucleotide sequence ID" value="NZ_CP036275.1"/>
</dbReference>
<dbReference type="InterPro" id="IPR018220">
    <property type="entry name" value="Adenylosuccin_syn_GTP-bd"/>
</dbReference>
<dbReference type="KEGG" id="mri:Mal4_08730"/>
<reference evidence="10 11" key="1">
    <citation type="submission" date="2019-02" db="EMBL/GenBank/DDBJ databases">
        <title>Deep-cultivation of Planctomycetes and their phenomic and genomic characterization uncovers novel biology.</title>
        <authorList>
            <person name="Wiegand S."/>
            <person name="Jogler M."/>
            <person name="Boedeker C."/>
            <person name="Pinto D."/>
            <person name="Vollmers J."/>
            <person name="Rivas-Marin E."/>
            <person name="Kohn T."/>
            <person name="Peeters S.H."/>
            <person name="Heuer A."/>
            <person name="Rast P."/>
            <person name="Oberbeckmann S."/>
            <person name="Bunk B."/>
            <person name="Jeske O."/>
            <person name="Meyerdierks A."/>
            <person name="Storesund J.E."/>
            <person name="Kallscheuer N."/>
            <person name="Luecker S."/>
            <person name="Lage O.M."/>
            <person name="Pohl T."/>
            <person name="Merkel B.J."/>
            <person name="Hornburger P."/>
            <person name="Mueller R.-W."/>
            <person name="Bruemmer F."/>
            <person name="Labrenz M."/>
            <person name="Spormann A.M."/>
            <person name="Op den Camp H."/>
            <person name="Overmann J."/>
            <person name="Amann R."/>
            <person name="Jetten M.S.M."/>
            <person name="Mascher T."/>
            <person name="Medema M.H."/>
            <person name="Devos D.P."/>
            <person name="Kaster A.-K."/>
            <person name="Ovreas L."/>
            <person name="Rohde M."/>
            <person name="Galperin M.Y."/>
            <person name="Jogler C."/>
        </authorList>
    </citation>
    <scope>NUCLEOTIDE SEQUENCE [LARGE SCALE GENOMIC DNA]</scope>
    <source>
        <strain evidence="10 11">Mal4</strain>
    </source>
</reference>
<comment type="subunit">
    <text evidence="1 8">Homodimer.</text>
</comment>
<dbReference type="Gene3D" id="3.90.170.10">
    <property type="entry name" value="Adenylosuccinate Synthetase, subunit A, domain 3"/>
    <property type="match status" value="1"/>
</dbReference>
<feature type="binding site" evidence="8">
    <location>
        <position position="306"/>
    </location>
    <ligand>
        <name>GTP</name>
        <dbReference type="ChEBI" id="CHEBI:37565"/>
    </ligand>
</feature>
<feature type="binding site" evidence="8">
    <location>
        <begin position="414"/>
        <end position="416"/>
    </location>
    <ligand>
        <name>GTP</name>
        <dbReference type="ChEBI" id="CHEBI:37565"/>
    </ligand>
</feature>
<feature type="binding site" description="in other chain" evidence="8">
    <location>
        <begin position="38"/>
        <end position="41"/>
    </location>
    <ligand>
        <name>IMP</name>
        <dbReference type="ChEBI" id="CHEBI:58053"/>
        <note>ligand shared between dimeric partners</note>
    </ligand>
</feature>
<dbReference type="Proteomes" id="UP000320496">
    <property type="component" value="Chromosome"/>
</dbReference>
<proteinExistence type="inferred from homology"/>
<organism evidence="10 11">
    <name type="scientific">Maioricimonas rarisocia</name>
    <dbReference type="NCBI Taxonomy" id="2528026"/>
    <lineage>
        <taxon>Bacteria</taxon>
        <taxon>Pseudomonadati</taxon>
        <taxon>Planctomycetota</taxon>
        <taxon>Planctomycetia</taxon>
        <taxon>Planctomycetales</taxon>
        <taxon>Planctomycetaceae</taxon>
        <taxon>Maioricimonas</taxon>
    </lineage>
</organism>
<feature type="binding site" evidence="8">
    <location>
        <begin position="12"/>
        <end position="18"/>
    </location>
    <ligand>
        <name>GTP</name>
        <dbReference type="ChEBI" id="CHEBI:37565"/>
    </ligand>
</feature>
<evidence type="ECO:0000256" key="6">
    <source>
        <dbReference type="ARBA" id="ARBA00022842"/>
    </source>
</evidence>
<dbReference type="HAMAP" id="MF_00011">
    <property type="entry name" value="Adenylosucc_synth"/>
    <property type="match status" value="1"/>
</dbReference>
<gene>
    <name evidence="8 10" type="primary">purA</name>
    <name evidence="10" type="ORF">Mal4_08730</name>
</gene>
<comment type="catalytic activity">
    <reaction evidence="8 9">
        <text>IMP + L-aspartate + GTP = N(6)-(1,2-dicarboxyethyl)-AMP + GDP + phosphate + 2 H(+)</text>
        <dbReference type="Rhea" id="RHEA:15753"/>
        <dbReference type="ChEBI" id="CHEBI:15378"/>
        <dbReference type="ChEBI" id="CHEBI:29991"/>
        <dbReference type="ChEBI" id="CHEBI:37565"/>
        <dbReference type="ChEBI" id="CHEBI:43474"/>
        <dbReference type="ChEBI" id="CHEBI:57567"/>
        <dbReference type="ChEBI" id="CHEBI:58053"/>
        <dbReference type="ChEBI" id="CHEBI:58189"/>
        <dbReference type="EC" id="6.3.4.4"/>
    </reaction>
</comment>
<dbReference type="GO" id="GO:0005525">
    <property type="term" value="F:GTP binding"/>
    <property type="evidence" value="ECO:0007669"/>
    <property type="project" value="UniProtKB-UniRule"/>
</dbReference>
<feature type="binding site" evidence="8">
    <location>
        <begin position="332"/>
        <end position="334"/>
    </location>
    <ligand>
        <name>GTP</name>
        <dbReference type="ChEBI" id="CHEBI:37565"/>
    </ligand>
</feature>
<evidence type="ECO:0000256" key="4">
    <source>
        <dbReference type="ARBA" id="ARBA00022741"/>
    </source>
</evidence>
<dbReference type="AlphaFoldDB" id="A0A517Z283"/>
<feature type="binding site" evidence="8">
    <location>
        <position position="13"/>
    </location>
    <ligand>
        <name>Mg(2+)</name>
        <dbReference type="ChEBI" id="CHEBI:18420"/>
    </ligand>
</feature>
<dbReference type="NCBIfam" id="NF002223">
    <property type="entry name" value="PRK01117.1"/>
    <property type="match status" value="1"/>
</dbReference>
<feature type="binding site" evidence="8">
    <location>
        <begin position="300"/>
        <end position="306"/>
    </location>
    <ligand>
        <name>substrate</name>
    </ligand>
</feature>